<evidence type="ECO:0000313" key="9">
    <source>
        <dbReference type="Proteomes" id="UP000475862"/>
    </source>
</evidence>
<evidence type="ECO:0000256" key="1">
    <source>
        <dbReference type="ARBA" id="ARBA00004123"/>
    </source>
</evidence>
<dbReference type="GO" id="GO:0005634">
    <property type="term" value="C:nucleus"/>
    <property type="evidence" value="ECO:0007669"/>
    <property type="project" value="UniProtKB-SubCell"/>
</dbReference>
<evidence type="ECO:0000313" key="8">
    <source>
        <dbReference type="EMBL" id="KAE9529203.1"/>
    </source>
</evidence>
<dbReference type="PANTHER" id="PTHR46481:SF10">
    <property type="entry name" value="ZINC FINGER BED DOMAIN-CONTAINING PROTEIN 39"/>
    <property type="match status" value="1"/>
</dbReference>
<evidence type="ECO:0000256" key="5">
    <source>
        <dbReference type="ARBA" id="ARBA00023242"/>
    </source>
</evidence>
<evidence type="ECO:0000256" key="2">
    <source>
        <dbReference type="ARBA" id="ARBA00022723"/>
    </source>
</evidence>
<dbReference type="Proteomes" id="UP000475862">
    <property type="component" value="Unassembled WGS sequence"/>
</dbReference>
<evidence type="ECO:0000256" key="4">
    <source>
        <dbReference type="ARBA" id="ARBA00022833"/>
    </source>
</evidence>
<keyword evidence="5" id="KW-0539">Nucleus</keyword>
<reference evidence="8 9" key="1">
    <citation type="submission" date="2019-08" db="EMBL/GenBank/DDBJ databases">
        <title>The genome of the soybean aphid Biotype 1, its phylome, world population structure and adaptation to the North American continent.</title>
        <authorList>
            <person name="Giordano R."/>
            <person name="Donthu R.K."/>
            <person name="Hernandez A.G."/>
            <person name="Wright C.L."/>
            <person name="Zimin A.V."/>
        </authorList>
    </citation>
    <scope>NUCLEOTIDE SEQUENCE [LARGE SCALE GENOMIC DNA]</scope>
    <source>
        <tissue evidence="8">Whole aphids</tissue>
    </source>
</reference>
<dbReference type="SUPFAM" id="SSF140996">
    <property type="entry name" value="Hermes dimerisation domain"/>
    <property type="match status" value="1"/>
</dbReference>
<keyword evidence="2" id="KW-0479">Metal-binding</keyword>
<dbReference type="GO" id="GO:0008270">
    <property type="term" value="F:zinc ion binding"/>
    <property type="evidence" value="ECO:0007669"/>
    <property type="project" value="UniProtKB-KW"/>
</dbReference>
<keyword evidence="9" id="KW-1185">Reference proteome</keyword>
<dbReference type="OrthoDB" id="6617169at2759"/>
<feature type="domain" description="HAT C-terminal dimerisation" evidence="7">
    <location>
        <begin position="544"/>
        <end position="619"/>
    </location>
</feature>
<protein>
    <recommendedName>
        <fullName evidence="7">HAT C-terminal dimerisation domain-containing protein</fullName>
    </recommendedName>
</protein>
<organism evidence="8 9">
    <name type="scientific">Aphis glycines</name>
    <name type="common">Soybean aphid</name>
    <dbReference type="NCBI Taxonomy" id="307491"/>
    <lineage>
        <taxon>Eukaryota</taxon>
        <taxon>Metazoa</taxon>
        <taxon>Ecdysozoa</taxon>
        <taxon>Arthropoda</taxon>
        <taxon>Hexapoda</taxon>
        <taxon>Insecta</taxon>
        <taxon>Pterygota</taxon>
        <taxon>Neoptera</taxon>
        <taxon>Paraneoptera</taxon>
        <taxon>Hemiptera</taxon>
        <taxon>Sternorrhyncha</taxon>
        <taxon>Aphidomorpha</taxon>
        <taxon>Aphidoidea</taxon>
        <taxon>Aphididae</taxon>
        <taxon>Aphidini</taxon>
        <taxon>Aphis</taxon>
        <taxon>Aphis</taxon>
    </lineage>
</organism>
<name>A0A6G0TAH7_APHGL</name>
<gene>
    <name evidence="8" type="ORF">AGLY_011999</name>
</gene>
<dbReference type="SUPFAM" id="SSF53098">
    <property type="entry name" value="Ribonuclease H-like"/>
    <property type="match status" value="1"/>
</dbReference>
<evidence type="ECO:0000256" key="3">
    <source>
        <dbReference type="ARBA" id="ARBA00022771"/>
    </source>
</evidence>
<accession>A0A6G0TAH7</accession>
<dbReference type="SMART" id="SM00614">
    <property type="entry name" value="ZnF_BED"/>
    <property type="match status" value="1"/>
</dbReference>
<dbReference type="EMBL" id="VYZN01000046">
    <property type="protein sequence ID" value="KAE9529203.1"/>
    <property type="molecule type" value="Genomic_DNA"/>
</dbReference>
<evidence type="ECO:0000259" key="7">
    <source>
        <dbReference type="Pfam" id="PF05699"/>
    </source>
</evidence>
<dbReference type="InterPro" id="IPR052035">
    <property type="entry name" value="ZnF_BED_domain_contain"/>
</dbReference>
<proteinExistence type="predicted"/>
<evidence type="ECO:0000256" key="6">
    <source>
        <dbReference type="SAM" id="MobiDB-lite"/>
    </source>
</evidence>
<feature type="region of interest" description="Disordered" evidence="6">
    <location>
        <begin position="64"/>
        <end position="109"/>
    </location>
</feature>
<sequence>MSNKCKSWVWLYAKRQGDKAYCDLCTENENNEFCCIGGTTGSLGRHLKTIHGIKPLTTVTRRVSSGRELDNADTLASSTMTSSSSEVQSSEIGAPIPRKRRRTYKNQEDDRICNSDKTEQIHQALAKMIALNQMPLSFCSSEGFKQFMTVVEPNYKICKEGAIKSRLKALKSSVKEIIQKNLRDSISIACTSDCWSSISQQSYITVSAHIIDNQWCPKSYTLTTHEMEESHSAVNLAHQLKNTFDKWEIETKIMAVVTDNARNIINAVNSLTNVSETYDLTCAAHSIQLAVNNGLQQDGIDTLIQLSSKVVGHFKHSNLAKHALTKMQEQLGLNQLSLIQSCKTRWDSVYMMLDRLYTNRCAVTNVLADRSITNVAIAKKLDISECDWTKMETVVALLKPLQVVTTVFCGETHSPGSMVRPLISKVIEKHLKINTYDSEVVVSFKQTVVSQLIERFKLNNLTNIISSRQVASFLDPRYKDLEHEEIEVRENIRCKVQNLLVETNTSENRVDNEVPIQKKKGALEYLYGDEVHEVNDVSTQFQCYLAEPQLRYDFDPFEWWKSHEKKYPLVAMAAKKFLSIPATSVSSERCFSTAGNVVTPKRNSLAPENVNMLIFLYQNRQLML</sequence>
<dbReference type="InterPro" id="IPR008906">
    <property type="entry name" value="HATC_C_dom"/>
</dbReference>
<comment type="caution">
    <text evidence="8">The sequence shown here is derived from an EMBL/GenBank/DDBJ whole genome shotgun (WGS) entry which is preliminary data.</text>
</comment>
<keyword evidence="4" id="KW-0862">Zinc</keyword>
<dbReference type="GO" id="GO:0046983">
    <property type="term" value="F:protein dimerization activity"/>
    <property type="evidence" value="ECO:0007669"/>
    <property type="project" value="InterPro"/>
</dbReference>
<dbReference type="PANTHER" id="PTHR46481">
    <property type="entry name" value="ZINC FINGER BED DOMAIN-CONTAINING PROTEIN 4"/>
    <property type="match status" value="1"/>
</dbReference>
<dbReference type="InterPro" id="IPR012337">
    <property type="entry name" value="RNaseH-like_sf"/>
</dbReference>
<dbReference type="Pfam" id="PF05699">
    <property type="entry name" value="Dimer_Tnp_hAT"/>
    <property type="match status" value="1"/>
</dbReference>
<dbReference type="AlphaFoldDB" id="A0A6G0TAH7"/>
<comment type="subcellular location">
    <subcellularLocation>
        <location evidence="1">Nucleus</location>
    </subcellularLocation>
</comment>
<keyword evidence="3" id="KW-0863">Zinc-finger</keyword>
<feature type="compositionally biased region" description="Low complexity" evidence="6">
    <location>
        <begin position="77"/>
        <end position="91"/>
    </location>
</feature>